<dbReference type="GO" id="GO:0009396">
    <property type="term" value="P:folic acid-containing compound biosynthetic process"/>
    <property type="evidence" value="ECO:0007669"/>
    <property type="project" value="TreeGrafter"/>
</dbReference>
<feature type="binding site" evidence="4">
    <location>
        <begin position="2"/>
        <end position="6"/>
    </location>
    <ligand>
        <name>ATP</name>
        <dbReference type="ChEBI" id="CHEBI:30616"/>
    </ligand>
</feature>
<evidence type="ECO:0000256" key="1">
    <source>
        <dbReference type="ARBA" id="ARBA00010638"/>
    </source>
</evidence>
<dbReference type="GO" id="GO:0005524">
    <property type="term" value="F:ATP binding"/>
    <property type="evidence" value="ECO:0007669"/>
    <property type="project" value="UniProtKB-KW"/>
</dbReference>
<sequence length="189" mass="20358">MKADQRAAALARRDALSEHYRAEASSNAAALAEPLLARLAPSVVSGYWPIRSEADPRPLLAAARLVGAAIALPFLADAITMRFRQFEHDARLVPAGFGTYGPPETAAEVVPDLLIVPLAAFDRALNRIGYGKGHFDRAIARLIEAGRRPVLLGLAFAVQEVEKIAAEPHDIPLDFLVTERELMAAPPHA</sequence>
<dbReference type="EMBL" id="JACIDS010000004">
    <property type="protein sequence ID" value="MBB3932030.1"/>
    <property type="molecule type" value="Genomic_DNA"/>
</dbReference>
<evidence type="ECO:0000256" key="3">
    <source>
        <dbReference type="ARBA" id="ARBA00022840"/>
    </source>
</evidence>
<dbReference type="GO" id="GO:0046872">
    <property type="term" value="F:metal ion binding"/>
    <property type="evidence" value="ECO:0007669"/>
    <property type="project" value="UniProtKB-KW"/>
</dbReference>
<evidence type="ECO:0000313" key="6">
    <source>
        <dbReference type="EMBL" id="MBB3932030.1"/>
    </source>
</evidence>
<evidence type="ECO:0000256" key="5">
    <source>
        <dbReference type="RuleBase" id="RU361279"/>
    </source>
</evidence>
<dbReference type="PANTHER" id="PTHR23407:SF1">
    <property type="entry name" value="5-FORMYLTETRAHYDROFOLATE CYCLO-LIGASE"/>
    <property type="match status" value="1"/>
</dbReference>
<dbReference type="Proteomes" id="UP000553963">
    <property type="component" value="Unassembled WGS sequence"/>
</dbReference>
<gene>
    <name evidence="6" type="ORF">GGR25_003088</name>
</gene>
<dbReference type="EC" id="6.3.3.2" evidence="5"/>
<keyword evidence="5" id="KW-0460">Magnesium</keyword>
<protein>
    <recommendedName>
        <fullName evidence="5">5-formyltetrahydrofolate cyclo-ligase</fullName>
        <ecNumber evidence="5">6.3.3.2</ecNumber>
    </recommendedName>
</protein>
<dbReference type="PIRSF" id="PIRSF006806">
    <property type="entry name" value="FTHF_cligase"/>
    <property type="match status" value="1"/>
</dbReference>
<evidence type="ECO:0000256" key="2">
    <source>
        <dbReference type="ARBA" id="ARBA00022741"/>
    </source>
</evidence>
<dbReference type="Gene3D" id="3.40.50.10420">
    <property type="entry name" value="NagB/RpiA/CoA transferase-like"/>
    <property type="match status" value="1"/>
</dbReference>
<keyword evidence="6" id="KW-0436">Ligase</keyword>
<proteinExistence type="inferred from homology"/>
<dbReference type="InterPro" id="IPR002698">
    <property type="entry name" value="FTHF_cligase"/>
</dbReference>
<accession>A0A840ANW3</accession>
<keyword evidence="3 4" id="KW-0067">ATP-binding</keyword>
<comment type="cofactor">
    <cofactor evidence="5">
        <name>Mg(2+)</name>
        <dbReference type="ChEBI" id="CHEBI:18420"/>
    </cofactor>
</comment>
<feature type="binding site" evidence="4">
    <location>
        <position position="53"/>
    </location>
    <ligand>
        <name>substrate</name>
    </ligand>
</feature>
<dbReference type="GO" id="GO:0030272">
    <property type="term" value="F:5-formyltetrahydrofolate cyclo-ligase activity"/>
    <property type="evidence" value="ECO:0007669"/>
    <property type="project" value="UniProtKB-EC"/>
</dbReference>
<dbReference type="InterPro" id="IPR024185">
    <property type="entry name" value="FTHF_cligase-like_sf"/>
</dbReference>
<dbReference type="SUPFAM" id="SSF100950">
    <property type="entry name" value="NagB/RpiA/CoA transferase-like"/>
    <property type="match status" value="1"/>
</dbReference>
<keyword evidence="7" id="KW-1185">Reference proteome</keyword>
<dbReference type="NCBIfam" id="TIGR02727">
    <property type="entry name" value="MTHFS_bact"/>
    <property type="match status" value="1"/>
</dbReference>
<dbReference type="PANTHER" id="PTHR23407">
    <property type="entry name" value="ATPASE INHIBITOR/5-FORMYLTETRAHYDROFOLATE CYCLO-LIGASE"/>
    <property type="match status" value="1"/>
</dbReference>
<organism evidence="6 7">
    <name type="scientific">Kaistia hirudinis</name>
    <dbReference type="NCBI Taxonomy" id="1293440"/>
    <lineage>
        <taxon>Bacteria</taxon>
        <taxon>Pseudomonadati</taxon>
        <taxon>Pseudomonadota</taxon>
        <taxon>Alphaproteobacteria</taxon>
        <taxon>Hyphomicrobiales</taxon>
        <taxon>Kaistiaceae</taxon>
        <taxon>Kaistia</taxon>
    </lineage>
</organism>
<dbReference type="AlphaFoldDB" id="A0A840ANW3"/>
<keyword evidence="2 4" id="KW-0547">Nucleotide-binding</keyword>
<comment type="caution">
    <text evidence="6">The sequence shown here is derived from an EMBL/GenBank/DDBJ whole genome shotgun (WGS) entry which is preliminary data.</text>
</comment>
<reference evidence="6 7" key="1">
    <citation type="submission" date="2020-08" db="EMBL/GenBank/DDBJ databases">
        <title>Genomic Encyclopedia of Type Strains, Phase IV (KMG-IV): sequencing the most valuable type-strain genomes for metagenomic binning, comparative biology and taxonomic classification.</title>
        <authorList>
            <person name="Goeker M."/>
        </authorList>
    </citation>
    <scope>NUCLEOTIDE SEQUENCE [LARGE SCALE GENOMIC DNA]</scope>
    <source>
        <strain evidence="6 7">DSM 25966</strain>
    </source>
</reference>
<name>A0A840ANW3_9HYPH</name>
<comment type="catalytic activity">
    <reaction evidence="5">
        <text>(6S)-5-formyl-5,6,7,8-tetrahydrofolate + ATP = (6R)-5,10-methenyltetrahydrofolate + ADP + phosphate</text>
        <dbReference type="Rhea" id="RHEA:10488"/>
        <dbReference type="ChEBI" id="CHEBI:30616"/>
        <dbReference type="ChEBI" id="CHEBI:43474"/>
        <dbReference type="ChEBI" id="CHEBI:57455"/>
        <dbReference type="ChEBI" id="CHEBI:57457"/>
        <dbReference type="ChEBI" id="CHEBI:456216"/>
        <dbReference type="EC" id="6.3.3.2"/>
    </reaction>
</comment>
<evidence type="ECO:0000313" key="7">
    <source>
        <dbReference type="Proteomes" id="UP000553963"/>
    </source>
</evidence>
<evidence type="ECO:0000256" key="4">
    <source>
        <dbReference type="PIRSR" id="PIRSR006806-1"/>
    </source>
</evidence>
<dbReference type="GO" id="GO:0035999">
    <property type="term" value="P:tetrahydrofolate interconversion"/>
    <property type="evidence" value="ECO:0007669"/>
    <property type="project" value="TreeGrafter"/>
</dbReference>
<keyword evidence="5" id="KW-0479">Metal-binding</keyword>
<dbReference type="Pfam" id="PF01812">
    <property type="entry name" value="5-FTHF_cyc-lig"/>
    <property type="match status" value="1"/>
</dbReference>
<dbReference type="InterPro" id="IPR037171">
    <property type="entry name" value="NagB/RpiA_transferase-like"/>
</dbReference>
<comment type="similarity">
    <text evidence="1 5">Belongs to the 5-formyltetrahydrofolate cyclo-ligase family.</text>
</comment>